<evidence type="ECO:0000313" key="1">
    <source>
        <dbReference type="EMBL" id="SAQ12587.1"/>
    </source>
</evidence>
<evidence type="ECO:0000313" key="2">
    <source>
        <dbReference type="Proteomes" id="UP000078124"/>
    </source>
</evidence>
<gene>
    <name evidence="1" type="ORF">SAMEA2273876_05262</name>
</gene>
<dbReference type="AlphaFoldDB" id="A0A8G2A395"/>
<dbReference type="EMBL" id="FLAC01000035">
    <property type="protein sequence ID" value="SAQ12587.1"/>
    <property type="molecule type" value="Genomic_DNA"/>
</dbReference>
<organism evidence="1 2">
    <name type="scientific">Raoultella planticola</name>
    <name type="common">Klebsiella planticola</name>
    <dbReference type="NCBI Taxonomy" id="575"/>
    <lineage>
        <taxon>Bacteria</taxon>
        <taxon>Pseudomonadati</taxon>
        <taxon>Pseudomonadota</taxon>
        <taxon>Gammaproteobacteria</taxon>
        <taxon>Enterobacterales</taxon>
        <taxon>Enterobacteriaceae</taxon>
        <taxon>Klebsiella/Raoultella group</taxon>
        <taxon>Raoultella</taxon>
    </lineage>
</organism>
<comment type="caution">
    <text evidence="1">The sequence shown here is derived from an EMBL/GenBank/DDBJ whole genome shotgun (WGS) entry which is preliminary data.</text>
</comment>
<protein>
    <submittedName>
        <fullName evidence="1">Uncharacterized protein</fullName>
    </submittedName>
</protein>
<sequence>MLTRIHCLVTHRLNIGPESALVYLSESDAVGQYVFGKPGFTDGIAAQRLPFISVLRRIDNHAVRVYLWLLRARRIVVKPGDNKIVGQDCFRHAVFLYPC</sequence>
<reference evidence="1 2" key="1">
    <citation type="submission" date="2016-05" db="EMBL/GenBank/DDBJ databases">
        <authorList>
            <consortium name="Pathogen Informatics"/>
        </authorList>
    </citation>
    <scope>NUCLEOTIDE SEQUENCE [LARGE SCALE GENOMIC DNA]</scope>
    <source>
        <strain evidence="1 2">2880STDY5682802</strain>
    </source>
</reference>
<name>A0A8G2A395_RAOPL</name>
<accession>A0A8G2A395</accession>
<dbReference type="Proteomes" id="UP000078124">
    <property type="component" value="Unassembled WGS sequence"/>
</dbReference>
<proteinExistence type="predicted"/>